<evidence type="ECO:0000313" key="3">
    <source>
        <dbReference type="Proteomes" id="UP000501128"/>
    </source>
</evidence>
<keyword evidence="3" id="KW-1185">Reference proteome</keyword>
<dbReference type="Gene3D" id="2.70.70.10">
    <property type="entry name" value="Glucose Permease (Domain IIA)"/>
    <property type="match status" value="1"/>
</dbReference>
<name>A0A7L5DNF5_9BACT</name>
<dbReference type="SUPFAM" id="SSF51261">
    <property type="entry name" value="Duplicated hybrid motif"/>
    <property type="match status" value="1"/>
</dbReference>
<dbReference type="EMBL" id="CP051677">
    <property type="protein sequence ID" value="QJD78713.1"/>
    <property type="molecule type" value="Genomic_DNA"/>
</dbReference>
<dbReference type="Pfam" id="PF08239">
    <property type="entry name" value="SH3_3"/>
    <property type="match status" value="1"/>
</dbReference>
<proteinExistence type="predicted"/>
<dbReference type="InterPro" id="IPR003646">
    <property type="entry name" value="SH3-like_bac-type"/>
</dbReference>
<dbReference type="InterPro" id="IPR050570">
    <property type="entry name" value="Cell_wall_metabolism_enzyme"/>
</dbReference>
<dbReference type="Gene3D" id="2.30.30.40">
    <property type="entry name" value="SH3 Domains"/>
    <property type="match status" value="1"/>
</dbReference>
<reference evidence="2 3" key="1">
    <citation type="submission" date="2020-04" db="EMBL/GenBank/DDBJ databases">
        <title>Genome sequencing of novel species.</title>
        <authorList>
            <person name="Heo J."/>
            <person name="Kim S.-J."/>
            <person name="Kim J.-S."/>
            <person name="Hong S.-B."/>
            <person name="Kwon S.-W."/>
        </authorList>
    </citation>
    <scope>NUCLEOTIDE SEQUENCE [LARGE SCALE GENOMIC DNA]</scope>
    <source>
        <strain evidence="2 3">CJU-R4</strain>
    </source>
</reference>
<dbReference type="PROSITE" id="PS51257">
    <property type="entry name" value="PROKAR_LIPOPROTEIN"/>
    <property type="match status" value="1"/>
</dbReference>
<dbReference type="KEGG" id="srho:HH216_09935"/>
<accession>A0A7L5DNF5</accession>
<dbReference type="InterPro" id="IPR011055">
    <property type="entry name" value="Dup_hybrid_motif"/>
</dbReference>
<feature type="domain" description="SH3b" evidence="1">
    <location>
        <begin position="322"/>
        <end position="385"/>
    </location>
</feature>
<dbReference type="RefSeq" id="WP_169550681.1">
    <property type="nucleotide sequence ID" value="NZ_CP051677.1"/>
</dbReference>
<evidence type="ECO:0000313" key="2">
    <source>
        <dbReference type="EMBL" id="QJD78713.1"/>
    </source>
</evidence>
<sequence length="443" mass="47656">MTLIKSTSYGLVLLLAGLAACTGLGPTTGLFKPSSPHEQYGQSLKDARLDKTALGADWVRAGERALGDSLTIAVPYRESGYFSANKPLAVGYKMKGERGDRFLVKVETQGQQPVQVFVDVFALDDKGKTSLVAASKADTNVLNWEPRKNQNYLIRVQPELLRSARYIISITREPALSFPVQGKDSRQISSYFGVPRDGGRRKHEGVDIFAPRGTPAVASANGIVSGVGVNRLGGNVAFVNDADRKLRIYYAHLDRWNVKDGQRVSVGDTIGFVGNTGNARTIAPHLHYGIYGFDSGAVNPLPYIRLGRGPAKQPMLAAGLLGDSIRVMDAKTSLREGPSSETRSVQELPKAAALTIVGGTETWLRVATPNGLTGYVASKSVEPISRPLRQFTLTTASYLLDNADPMAAPIKQVQAGSQLSVLGTFGGFQLVKQTNGEIGWVRL</sequence>
<dbReference type="Pfam" id="PF01551">
    <property type="entry name" value="Peptidase_M23"/>
    <property type="match status" value="1"/>
</dbReference>
<dbReference type="AlphaFoldDB" id="A0A7L5DNF5"/>
<dbReference type="GO" id="GO:0004222">
    <property type="term" value="F:metalloendopeptidase activity"/>
    <property type="evidence" value="ECO:0007669"/>
    <property type="project" value="TreeGrafter"/>
</dbReference>
<gene>
    <name evidence="2" type="ORF">HH216_09935</name>
</gene>
<dbReference type="PANTHER" id="PTHR21666:SF268">
    <property type="entry name" value="PEPTIDASE M23 DOMAIN-CONTAINING PROTEIN"/>
    <property type="match status" value="1"/>
</dbReference>
<protein>
    <submittedName>
        <fullName evidence="2">M23 family metallopeptidase</fullName>
    </submittedName>
</protein>
<dbReference type="PANTHER" id="PTHR21666">
    <property type="entry name" value="PEPTIDASE-RELATED"/>
    <property type="match status" value="1"/>
</dbReference>
<dbReference type="CDD" id="cd12797">
    <property type="entry name" value="M23_peptidase"/>
    <property type="match status" value="1"/>
</dbReference>
<organism evidence="2 3">
    <name type="scientific">Spirosoma rhododendri</name>
    <dbReference type="NCBI Taxonomy" id="2728024"/>
    <lineage>
        <taxon>Bacteria</taxon>
        <taxon>Pseudomonadati</taxon>
        <taxon>Bacteroidota</taxon>
        <taxon>Cytophagia</taxon>
        <taxon>Cytophagales</taxon>
        <taxon>Cytophagaceae</taxon>
        <taxon>Spirosoma</taxon>
    </lineage>
</organism>
<dbReference type="InterPro" id="IPR016047">
    <property type="entry name" value="M23ase_b-sheet_dom"/>
</dbReference>
<dbReference type="PROSITE" id="PS51781">
    <property type="entry name" value="SH3B"/>
    <property type="match status" value="1"/>
</dbReference>
<evidence type="ECO:0000259" key="1">
    <source>
        <dbReference type="PROSITE" id="PS51781"/>
    </source>
</evidence>
<dbReference type="Proteomes" id="UP000501128">
    <property type="component" value="Chromosome"/>
</dbReference>